<feature type="compositionally biased region" description="Basic residues" evidence="5">
    <location>
        <begin position="559"/>
        <end position="572"/>
    </location>
</feature>
<feature type="region of interest" description="Disordered" evidence="5">
    <location>
        <begin position="516"/>
        <end position="612"/>
    </location>
</feature>
<comment type="caution">
    <text evidence="6">The sequence shown here is derived from an EMBL/GenBank/DDBJ whole genome shotgun (WGS) entry which is preliminary data.</text>
</comment>
<keyword evidence="4" id="KW-0539">Nucleus</keyword>
<dbReference type="InterPro" id="IPR036322">
    <property type="entry name" value="WD40_repeat_dom_sf"/>
</dbReference>
<protein>
    <submittedName>
        <fullName evidence="6">Protein RBL</fullName>
    </submittedName>
</protein>
<dbReference type="SMART" id="SM00320">
    <property type="entry name" value="WD40"/>
    <property type="match status" value="5"/>
</dbReference>
<dbReference type="InterPro" id="IPR001680">
    <property type="entry name" value="WD40_rpt"/>
</dbReference>
<accession>A0A2V3IG56</accession>
<gene>
    <name evidence="6" type="ORF">BWQ96_09216</name>
</gene>
<dbReference type="OrthoDB" id="196858at2759"/>
<dbReference type="STRING" id="448386.A0A2V3IG56"/>
<keyword evidence="3" id="KW-0677">Repeat</keyword>
<dbReference type="Pfam" id="PF00400">
    <property type="entry name" value="WD40"/>
    <property type="match status" value="2"/>
</dbReference>
<dbReference type="Proteomes" id="UP000247409">
    <property type="component" value="Unassembled WGS sequence"/>
</dbReference>
<feature type="compositionally biased region" description="Basic and acidic residues" evidence="5">
    <location>
        <begin position="452"/>
        <end position="462"/>
    </location>
</feature>
<dbReference type="InterPro" id="IPR037850">
    <property type="entry name" value="RBBP5/Swd1"/>
</dbReference>
<name>A0A2V3IG56_9FLOR</name>
<dbReference type="EMBL" id="NBIV01000237">
    <property type="protein sequence ID" value="PXF41076.1"/>
    <property type="molecule type" value="Genomic_DNA"/>
</dbReference>
<evidence type="ECO:0000256" key="1">
    <source>
        <dbReference type="ARBA" id="ARBA00004123"/>
    </source>
</evidence>
<comment type="subcellular location">
    <subcellularLocation>
        <location evidence="1">Nucleus</location>
    </subcellularLocation>
</comment>
<evidence type="ECO:0000313" key="6">
    <source>
        <dbReference type="EMBL" id="PXF41076.1"/>
    </source>
</evidence>
<dbReference type="PANTHER" id="PTHR44040">
    <property type="entry name" value="RETINOBLASTOMA-BINDING PROTEIN 5"/>
    <property type="match status" value="1"/>
</dbReference>
<dbReference type="SUPFAM" id="SSF50978">
    <property type="entry name" value="WD40 repeat-like"/>
    <property type="match status" value="1"/>
</dbReference>
<keyword evidence="2" id="KW-0853">WD repeat</keyword>
<proteinExistence type="predicted"/>
<evidence type="ECO:0000256" key="3">
    <source>
        <dbReference type="ARBA" id="ARBA00022737"/>
    </source>
</evidence>
<organism evidence="6 7">
    <name type="scientific">Gracilariopsis chorda</name>
    <dbReference type="NCBI Taxonomy" id="448386"/>
    <lineage>
        <taxon>Eukaryota</taxon>
        <taxon>Rhodophyta</taxon>
        <taxon>Florideophyceae</taxon>
        <taxon>Rhodymeniophycidae</taxon>
        <taxon>Gracilariales</taxon>
        <taxon>Gracilariaceae</taxon>
        <taxon>Gracilariopsis</taxon>
    </lineage>
</organism>
<reference evidence="6 7" key="1">
    <citation type="journal article" date="2018" name="Mol. Biol. Evol.">
        <title>Analysis of the draft genome of the red seaweed Gracilariopsis chorda provides insights into genome size evolution in Rhodophyta.</title>
        <authorList>
            <person name="Lee J."/>
            <person name="Yang E.C."/>
            <person name="Graf L."/>
            <person name="Yang J.H."/>
            <person name="Qiu H."/>
            <person name="Zel Zion U."/>
            <person name="Chan C.X."/>
            <person name="Stephens T.G."/>
            <person name="Weber A.P.M."/>
            <person name="Boo G.H."/>
            <person name="Boo S.M."/>
            <person name="Kim K.M."/>
            <person name="Shin Y."/>
            <person name="Jung M."/>
            <person name="Lee S.J."/>
            <person name="Yim H.S."/>
            <person name="Lee J.H."/>
            <person name="Bhattacharya D."/>
            <person name="Yoon H.S."/>
        </authorList>
    </citation>
    <scope>NUCLEOTIDE SEQUENCE [LARGE SCALE GENOMIC DNA]</scope>
    <source>
        <strain evidence="6 7">SKKU-2015</strain>
        <tissue evidence="6">Whole body</tissue>
    </source>
</reference>
<evidence type="ECO:0000256" key="4">
    <source>
        <dbReference type="ARBA" id="ARBA00023242"/>
    </source>
</evidence>
<sequence>MNRALLNPFEAADLPRGIEEVLEQDSGTCMRFNRHGNLLAVGTRNGQIILWDFDTLSIACVLAESKGSAYEVTSLSFPAPRNGSMVLVSFANGLVRLYDTLSRSIASEIQFDVPITQALAHPKRPAVAIVVPRNSHPLVLHMRRGVYEARTEQFKDIQDPRQLIYFLASPQQRDVLGESVPLEMPQRPKNAFGNHIMATVPNKEDFVMSTVLCTPDEFEEGVSKESSGTRRKSPYCVAFTRSADFILRGGQTGLIRTFKLEQTTDMNCTYFTPVCTSVVAVPGKSPIRSIQLTFKGSNVLVNSQDRSMRLFFLDQILEPPTKDPHHPPVMHLNTTFAEHVNKAQCQSACFSRDGDFVLGGMDGTDHRIHVWRAADGFLDLTLEGPREKIVEILWHPVRPVFTSLSASGSVYVWMKNFTENWSAFAAEFNELEANEEYVEAEDEFDLKDPEDEEKRVEQREKEEAEDVNVDVCDQLGWFSSDSDEGDTYFYVPAVPAPDSDKKYDLLSDRILSEKARESSRKEFMGRDASSQSGAGEAVQVRDNRRKRKPSDAAETSKVSKPKRSRSSGRKRSREMNGDRNSKKSTSGGAPNGVSPIVVEAARGGDNTAPLEVSNNEGTIDVEANDDNRVEEGLHNANQVEVETNEENGVKVMTNDENTMDLVTHDEHTGDVLSSGDNEIEIVPANDAVQIVVNDENAVEVINGDNTLEVATESERDTVFVGTDQNEGRGVVR</sequence>
<feature type="compositionally biased region" description="Basic and acidic residues" evidence="5">
    <location>
        <begin position="516"/>
        <end position="525"/>
    </location>
</feature>
<dbReference type="AlphaFoldDB" id="A0A2V3IG56"/>
<evidence type="ECO:0000313" key="7">
    <source>
        <dbReference type="Proteomes" id="UP000247409"/>
    </source>
</evidence>
<evidence type="ECO:0000256" key="2">
    <source>
        <dbReference type="ARBA" id="ARBA00022574"/>
    </source>
</evidence>
<keyword evidence="7" id="KW-1185">Reference proteome</keyword>
<dbReference type="GO" id="GO:0048188">
    <property type="term" value="C:Set1C/COMPASS complex"/>
    <property type="evidence" value="ECO:0007669"/>
    <property type="project" value="InterPro"/>
</dbReference>
<dbReference type="PANTHER" id="PTHR44040:SF1">
    <property type="entry name" value="RETINOBLASTOMA-BINDING PROTEIN 5"/>
    <property type="match status" value="1"/>
</dbReference>
<dbReference type="InterPro" id="IPR015943">
    <property type="entry name" value="WD40/YVTN_repeat-like_dom_sf"/>
</dbReference>
<dbReference type="Gene3D" id="2.130.10.10">
    <property type="entry name" value="YVTN repeat-like/Quinoprotein amine dehydrogenase"/>
    <property type="match status" value="2"/>
</dbReference>
<feature type="compositionally biased region" description="Acidic residues" evidence="5">
    <location>
        <begin position="440"/>
        <end position="451"/>
    </location>
</feature>
<evidence type="ECO:0000256" key="5">
    <source>
        <dbReference type="SAM" id="MobiDB-lite"/>
    </source>
</evidence>
<feature type="region of interest" description="Disordered" evidence="5">
    <location>
        <begin position="440"/>
        <end position="466"/>
    </location>
</feature>